<feature type="transmembrane region" description="Helical" evidence="2">
    <location>
        <begin position="57"/>
        <end position="75"/>
    </location>
</feature>
<dbReference type="InterPro" id="IPR019253">
    <property type="entry name" value="DUF2244_TM"/>
</dbReference>
<keyword evidence="2" id="KW-0812">Transmembrane</keyword>
<evidence type="ECO:0000313" key="4">
    <source>
        <dbReference type="Proteomes" id="UP000436016"/>
    </source>
</evidence>
<feature type="transmembrane region" description="Helical" evidence="2">
    <location>
        <begin position="81"/>
        <end position="100"/>
    </location>
</feature>
<dbReference type="Proteomes" id="UP000436016">
    <property type="component" value="Unassembled WGS sequence"/>
</dbReference>
<evidence type="ECO:0000256" key="2">
    <source>
        <dbReference type="SAM" id="Phobius"/>
    </source>
</evidence>
<accession>A0A6B0TW41</accession>
<reference evidence="3 4" key="1">
    <citation type="submission" date="2019-12" db="EMBL/GenBank/DDBJ databases">
        <title>Strain KN286 was isolated from seawater, which was collected from Caroline Seamount in the tropical western Pacific.</title>
        <authorList>
            <person name="Wang Q."/>
        </authorList>
    </citation>
    <scope>NUCLEOTIDE SEQUENCE [LARGE SCALE GENOMIC DNA]</scope>
    <source>
        <strain evidence="3 4">KN286</strain>
    </source>
</reference>
<feature type="region of interest" description="Disordered" evidence="1">
    <location>
        <begin position="1"/>
        <end position="37"/>
    </location>
</feature>
<gene>
    <name evidence="3" type="ORF">GSH16_10935</name>
</gene>
<protein>
    <submittedName>
        <fullName evidence="3">DUF2244 domain-containing protein</fullName>
    </submittedName>
</protein>
<comment type="caution">
    <text evidence="3">The sequence shown here is derived from an EMBL/GenBank/DDBJ whole genome shotgun (WGS) entry which is preliminary data.</text>
</comment>
<name>A0A6B0TW41_9RHOB</name>
<evidence type="ECO:0000313" key="3">
    <source>
        <dbReference type="EMBL" id="MXU65965.1"/>
    </source>
</evidence>
<feature type="compositionally biased region" description="Basic and acidic residues" evidence="1">
    <location>
        <begin position="20"/>
        <end position="34"/>
    </location>
</feature>
<sequence>MAEFDKDRNGAGADASAPRRSGDADGLRPSDRRPPLPATEPLYAVTLWPHRSLSETGFRTLLLIVFAGLVIPVLPFLGSPVALVLILFALATLALLWLLLRRNYRDARLQEDLRLWRGLILVERREADGRERIWHADPTWVGLTCREQGGPVDHYLTLTGNGRTIELGAFLSPEERQQLSEELDAALTRARSADHPANG</sequence>
<keyword evidence="2" id="KW-0472">Membrane</keyword>
<organism evidence="3 4">
    <name type="scientific">Oceanomicrobium pacificus</name>
    <dbReference type="NCBI Taxonomy" id="2692916"/>
    <lineage>
        <taxon>Bacteria</taxon>
        <taxon>Pseudomonadati</taxon>
        <taxon>Pseudomonadota</taxon>
        <taxon>Alphaproteobacteria</taxon>
        <taxon>Rhodobacterales</taxon>
        <taxon>Paracoccaceae</taxon>
        <taxon>Oceanomicrobium</taxon>
    </lineage>
</organism>
<keyword evidence="4" id="KW-1185">Reference proteome</keyword>
<proteinExistence type="predicted"/>
<keyword evidence="2" id="KW-1133">Transmembrane helix</keyword>
<dbReference type="EMBL" id="WUWG01000003">
    <property type="protein sequence ID" value="MXU65965.1"/>
    <property type="molecule type" value="Genomic_DNA"/>
</dbReference>
<dbReference type="Pfam" id="PF10003">
    <property type="entry name" value="DUF2244"/>
    <property type="match status" value="1"/>
</dbReference>
<evidence type="ECO:0000256" key="1">
    <source>
        <dbReference type="SAM" id="MobiDB-lite"/>
    </source>
</evidence>
<dbReference type="RefSeq" id="WP_160854914.1">
    <property type="nucleotide sequence ID" value="NZ_WUWG01000003.1"/>
</dbReference>
<dbReference type="AlphaFoldDB" id="A0A6B0TW41"/>